<protein>
    <submittedName>
        <fullName evidence="2">Uncharacterized protein</fullName>
    </submittedName>
</protein>
<accession>R0M5A2</accession>
<evidence type="ECO:0000313" key="3">
    <source>
        <dbReference type="Proteomes" id="UP000296049"/>
    </source>
</evidence>
<feature type="compositionally biased region" description="Low complexity" evidence="1">
    <location>
        <begin position="11"/>
        <end position="21"/>
    </location>
</feature>
<reference evidence="3" key="1">
    <citation type="journal article" date="2013" name="Nat. Genet.">
        <title>The duck genome and transcriptome provide insight into an avian influenza virus reservoir species.</title>
        <authorList>
            <person name="Huang Y."/>
            <person name="Li Y."/>
            <person name="Burt D.W."/>
            <person name="Chen H."/>
            <person name="Zhang Y."/>
            <person name="Qian W."/>
            <person name="Kim H."/>
            <person name="Gan S."/>
            <person name="Zhao Y."/>
            <person name="Li J."/>
            <person name="Yi K."/>
            <person name="Feng H."/>
            <person name="Zhu P."/>
            <person name="Li B."/>
            <person name="Liu Q."/>
            <person name="Fairley S."/>
            <person name="Magor K.E."/>
            <person name="Du Z."/>
            <person name="Hu X."/>
            <person name="Goodman L."/>
            <person name="Tafer H."/>
            <person name="Vignal A."/>
            <person name="Lee T."/>
            <person name="Kim K.W."/>
            <person name="Sheng Z."/>
            <person name="An Y."/>
            <person name="Searle S."/>
            <person name="Herrero J."/>
            <person name="Groenen M.A."/>
            <person name="Crooijmans R.P."/>
            <person name="Faraut T."/>
            <person name="Cai Q."/>
            <person name="Webster R.G."/>
            <person name="Aldridge J.R."/>
            <person name="Warren W.C."/>
            <person name="Bartschat S."/>
            <person name="Kehr S."/>
            <person name="Marz M."/>
            <person name="Stadler P.F."/>
            <person name="Smith J."/>
            <person name="Kraus R.H."/>
            <person name="Zhao Y."/>
            <person name="Ren L."/>
            <person name="Fei J."/>
            <person name="Morisson M."/>
            <person name="Kaiser P."/>
            <person name="Griffin D.K."/>
            <person name="Rao M."/>
            <person name="Pitel F."/>
            <person name="Wang J."/>
            <person name="Li N."/>
        </authorList>
    </citation>
    <scope>NUCLEOTIDE SEQUENCE [LARGE SCALE GENOMIC DNA]</scope>
</reference>
<name>R0M5A2_ANAPL</name>
<sequence>MEKLFHQPVDFTFSISTSTFTRKSPRSSEGHTDGMNRAPGLRADDVKSEEMTGPPASTQQHGHHWDHTATTTGTEEQEAAQLKHTTHKLPASIHRSPAGAPNPSYSLSEQIRDSF</sequence>
<proteinExistence type="predicted"/>
<dbReference type="Proteomes" id="UP000296049">
    <property type="component" value="Unassembled WGS sequence"/>
</dbReference>
<evidence type="ECO:0000256" key="1">
    <source>
        <dbReference type="SAM" id="MobiDB-lite"/>
    </source>
</evidence>
<gene>
    <name evidence="2" type="ORF">Anapl_03804</name>
</gene>
<keyword evidence="3" id="KW-1185">Reference proteome</keyword>
<dbReference type="EMBL" id="KB742490">
    <property type="protein sequence ID" value="EOB07813.1"/>
    <property type="molecule type" value="Genomic_DNA"/>
</dbReference>
<feature type="region of interest" description="Disordered" evidence="1">
    <location>
        <begin position="1"/>
        <end position="115"/>
    </location>
</feature>
<evidence type="ECO:0000313" key="2">
    <source>
        <dbReference type="EMBL" id="EOB07813.1"/>
    </source>
</evidence>
<organism evidence="2 3">
    <name type="scientific">Anas platyrhynchos</name>
    <name type="common">Mallard</name>
    <name type="synonym">Anas boschas</name>
    <dbReference type="NCBI Taxonomy" id="8839"/>
    <lineage>
        <taxon>Eukaryota</taxon>
        <taxon>Metazoa</taxon>
        <taxon>Chordata</taxon>
        <taxon>Craniata</taxon>
        <taxon>Vertebrata</taxon>
        <taxon>Euteleostomi</taxon>
        <taxon>Archelosauria</taxon>
        <taxon>Archosauria</taxon>
        <taxon>Dinosauria</taxon>
        <taxon>Saurischia</taxon>
        <taxon>Theropoda</taxon>
        <taxon>Coelurosauria</taxon>
        <taxon>Aves</taxon>
        <taxon>Neognathae</taxon>
        <taxon>Galloanserae</taxon>
        <taxon>Anseriformes</taxon>
        <taxon>Anatidae</taxon>
        <taxon>Anatinae</taxon>
        <taxon>Anas</taxon>
    </lineage>
</organism>
<dbReference type="AlphaFoldDB" id="R0M5A2"/>